<evidence type="ECO:0000313" key="4">
    <source>
        <dbReference type="EMBL" id="NIH56046.1"/>
    </source>
</evidence>
<accession>A0ABX0SH32</accession>
<dbReference type="InterPro" id="IPR004111">
    <property type="entry name" value="Repressor_TetR_C"/>
</dbReference>
<keyword evidence="2" id="KW-0804">Transcription</keyword>
<organism evidence="4 5">
    <name type="scientific">Brooklawnia cerclae</name>
    <dbReference type="NCBI Taxonomy" id="349934"/>
    <lineage>
        <taxon>Bacteria</taxon>
        <taxon>Bacillati</taxon>
        <taxon>Actinomycetota</taxon>
        <taxon>Actinomycetes</taxon>
        <taxon>Propionibacteriales</taxon>
        <taxon>Propionibacteriaceae</taxon>
        <taxon>Brooklawnia</taxon>
    </lineage>
</organism>
<reference evidence="4 5" key="1">
    <citation type="submission" date="2020-02" db="EMBL/GenBank/DDBJ databases">
        <title>Sequencing the genomes of 1000 actinobacteria strains.</title>
        <authorList>
            <person name="Klenk H.-P."/>
        </authorList>
    </citation>
    <scope>NUCLEOTIDE SEQUENCE [LARGE SCALE GENOMIC DNA]</scope>
    <source>
        <strain evidence="4 5">DSM 19609</strain>
    </source>
</reference>
<dbReference type="EMBL" id="JAAMOZ010000001">
    <property type="protein sequence ID" value="NIH56046.1"/>
    <property type="molecule type" value="Genomic_DNA"/>
</dbReference>
<dbReference type="SUPFAM" id="SSF48498">
    <property type="entry name" value="Tetracyclin repressor-like, C-terminal domain"/>
    <property type="match status" value="1"/>
</dbReference>
<gene>
    <name evidence="4" type="ORF">FB473_000691</name>
</gene>
<feature type="domain" description="Tetracycline repressor TetR C-terminal" evidence="3">
    <location>
        <begin position="21"/>
        <end position="94"/>
    </location>
</feature>
<sequence length="147" mass="16176">MAMLDVVALAMPPVPHSEPREEVVQILSRLHETFRAHSWVVSVLSGDGLASSHVMPLMDQLFDCFDRAGLDPLAAIRAWQVLFYYLAGESIFAHVGAVAQSREVFRSVDPAELPAIGRLHDFAGRREEQADFAHNLACLVDLLLPGS</sequence>
<dbReference type="InterPro" id="IPR036271">
    <property type="entry name" value="Tet_transcr_reg_TetR-rel_C_sf"/>
</dbReference>
<name>A0ABX0SH32_9ACTN</name>
<keyword evidence="5" id="KW-1185">Reference proteome</keyword>
<protein>
    <recommendedName>
        <fullName evidence="3">Tetracycline repressor TetR C-terminal domain-containing protein</fullName>
    </recommendedName>
</protein>
<evidence type="ECO:0000313" key="5">
    <source>
        <dbReference type="Proteomes" id="UP000749311"/>
    </source>
</evidence>
<keyword evidence="1" id="KW-0805">Transcription regulation</keyword>
<evidence type="ECO:0000259" key="3">
    <source>
        <dbReference type="Pfam" id="PF02909"/>
    </source>
</evidence>
<dbReference type="Pfam" id="PF02909">
    <property type="entry name" value="TetR_C_1"/>
    <property type="match status" value="1"/>
</dbReference>
<evidence type="ECO:0000256" key="1">
    <source>
        <dbReference type="ARBA" id="ARBA00023015"/>
    </source>
</evidence>
<comment type="caution">
    <text evidence="4">The sequence shown here is derived from an EMBL/GenBank/DDBJ whole genome shotgun (WGS) entry which is preliminary data.</text>
</comment>
<dbReference type="Proteomes" id="UP000749311">
    <property type="component" value="Unassembled WGS sequence"/>
</dbReference>
<dbReference type="Gene3D" id="1.10.357.10">
    <property type="entry name" value="Tetracycline Repressor, domain 2"/>
    <property type="match status" value="1"/>
</dbReference>
<evidence type="ECO:0000256" key="2">
    <source>
        <dbReference type="ARBA" id="ARBA00023163"/>
    </source>
</evidence>
<proteinExistence type="predicted"/>